<sequence length="79" mass="8526">MARGSSSPSPGLRQRRRSCPRPGWEASGRVALLGEDGFSLAPDLRRGRSSVEAGARISPGAVCGYDYWIASHLDLIVER</sequence>
<dbReference type="EMBL" id="AKHW03003682">
    <property type="protein sequence ID" value="KYO33733.1"/>
    <property type="molecule type" value="Genomic_DNA"/>
</dbReference>
<evidence type="ECO:0000256" key="1">
    <source>
        <dbReference type="SAM" id="MobiDB-lite"/>
    </source>
</evidence>
<proteinExistence type="predicted"/>
<gene>
    <name evidence="2" type="ORF">Y1Q_0008859</name>
</gene>
<keyword evidence="3" id="KW-1185">Reference proteome</keyword>
<accession>A0A151NA76</accession>
<dbReference type="Proteomes" id="UP000050525">
    <property type="component" value="Unassembled WGS sequence"/>
</dbReference>
<organism evidence="2 3">
    <name type="scientific">Alligator mississippiensis</name>
    <name type="common">American alligator</name>
    <dbReference type="NCBI Taxonomy" id="8496"/>
    <lineage>
        <taxon>Eukaryota</taxon>
        <taxon>Metazoa</taxon>
        <taxon>Chordata</taxon>
        <taxon>Craniata</taxon>
        <taxon>Vertebrata</taxon>
        <taxon>Euteleostomi</taxon>
        <taxon>Archelosauria</taxon>
        <taxon>Archosauria</taxon>
        <taxon>Crocodylia</taxon>
        <taxon>Alligatoridae</taxon>
        <taxon>Alligatorinae</taxon>
        <taxon>Alligator</taxon>
    </lineage>
</organism>
<evidence type="ECO:0000313" key="3">
    <source>
        <dbReference type="Proteomes" id="UP000050525"/>
    </source>
</evidence>
<evidence type="ECO:0000313" key="2">
    <source>
        <dbReference type="EMBL" id="KYO33733.1"/>
    </source>
</evidence>
<feature type="region of interest" description="Disordered" evidence="1">
    <location>
        <begin position="1"/>
        <end position="23"/>
    </location>
</feature>
<comment type="caution">
    <text evidence="2">The sequence shown here is derived from an EMBL/GenBank/DDBJ whole genome shotgun (WGS) entry which is preliminary data.</text>
</comment>
<protein>
    <submittedName>
        <fullName evidence="2">Uncharacterized protein</fullName>
    </submittedName>
</protein>
<dbReference type="AlphaFoldDB" id="A0A151NA76"/>
<name>A0A151NA76_ALLMI</name>
<reference evidence="2 3" key="1">
    <citation type="journal article" date="2012" name="Genome Biol.">
        <title>Sequencing three crocodilian genomes to illuminate the evolution of archosaurs and amniotes.</title>
        <authorList>
            <person name="St John J.A."/>
            <person name="Braun E.L."/>
            <person name="Isberg S.R."/>
            <person name="Miles L.G."/>
            <person name="Chong A.Y."/>
            <person name="Gongora J."/>
            <person name="Dalzell P."/>
            <person name="Moran C."/>
            <person name="Bed'hom B."/>
            <person name="Abzhanov A."/>
            <person name="Burgess S.C."/>
            <person name="Cooksey A.M."/>
            <person name="Castoe T.A."/>
            <person name="Crawford N.G."/>
            <person name="Densmore L.D."/>
            <person name="Drew J.C."/>
            <person name="Edwards S.V."/>
            <person name="Faircloth B.C."/>
            <person name="Fujita M.K."/>
            <person name="Greenwold M.J."/>
            <person name="Hoffmann F.G."/>
            <person name="Howard J.M."/>
            <person name="Iguchi T."/>
            <person name="Janes D.E."/>
            <person name="Khan S.Y."/>
            <person name="Kohno S."/>
            <person name="de Koning A.J."/>
            <person name="Lance S.L."/>
            <person name="McCarthy F.M."/>
            <person name="McCormack J.E."/>
            <person name="Merchant M.E."/>
            <person name="Peterson D.G."/>
            <person name="Pollock D.D."/>
            <person name="Pourmand N."/>
            <person name="Raney B.J."/>
            <person name="Roessler K.A."/>
            <person name="Sanford J.R."/>
            <person name="Sawyer R.H."/>
            <person name="Schmidt C.J."/>
            <person name="Triplett E.W."/>
            <person name="Tuberville T.D."/>
            <person name="Venegas-Anaya M."/>
            <person name="Howard J.T."/>
            <person name="Jarvis E.D."/>
            <person name="Guillette L.J.Jr."/>
            <person name="Glenn T.C."/>
            <person name="Green R.E."/>
            <person name="Ray D.A."/>
        </authorList>
    </citation>
    <scope>NUCLEOTIDE SEQUENCE [LARGE SCALE GENOMIC DNA]</scope>
    <source>
        <strain evidence="2">KSC_2009_1</strain>
    </source>
</reference>